<protein>
    <recommendedName>
        <fullName evidence="4">Hexosyltransferase</fullName>
    </recommendedName>
</protein>
<evidence type="ECO:0000313" key="3">
    <source>
        <dbReference type="Proteomes" id="UP000626109"/>
    </source>
</evidence>
<feature type="non-terminal residue" evidence="2">
    <location>
        <position position="460"/>
    </location>
</feature>
<accession>A0A813INA4</accession>
<dbReference type="InterPro" id="IPR029044">
    <property type="entry name" value="Nucleotide-diphossugar_trans"/>
</dbReference>
<comment type="caution">
    <text evidence="2">The sequence shown here is derived from an EMBL/GenBank/DDBJ whole genome shotgun (WGS) entry which is preliminary data.</text>
</comment>
<proteinExistence type="predicted"/>
<feature type="region of interest" description="Disordered" evidence="1">
    <location>
        <begin position="336"/>
        <end position="355"/>
    </location>
</feature>
<dbReference type="InterPro" id="IPR050587">
    <property type="entry name" value="GNT1/Glycosyltrans_8"/>
</dbReference>
<dbReference type="EMBL" id="CAJNNW010011852">
    <property type="protein sequence ID" value="CAE8653678.1"/>
    <property type="molecule type" value="Genomic_DNA"/>
</dbReference>
<evidence type="ECO:0008006" key="4">
    <source>
        <dbReference type="Google" id="ProtNLM"/>
    </source>
</evidence>
<dbReference type="Proteomes" id="UP000626109">
    <property type="component" value="Unassembled WGS sequence"/>
</dbReference>
<gene>
    <name evidence="2" type="ORF">PGLA2088_LOCUS10545</name>
</gene>
<evidence type="ECO:0000313" key="2">
    <source>
        <dbReference type="EMBL" id="CAE8653678.1"/>
    </source>
</evidence>
<feature type="region of interest" description="Disordered" evidence="1">
    <location>
        <begin position="169"/>
        <end position="199"/>
    </location>
</feature>
<name>A0A813INA4_POLGL</name>
<sequence>AEWSREAQWVTGLVAAGARLDLGPPRDPMLSVDVAEDLAGGPAAAAAAAAVSRMARLQEVNSPDDGRVLEEAWATLVSDDDAVGGQGTSQTLLVYLEVVRVMARSVRLSEQRVAEEAGVGSSFRHRPFLVLMTEAALTDEVRAILEGDGLTPLALPSFRSEGFVVPLRERQRGEVGAENPEDEDEEQAKDPPDPAMASAPEQVELSWWMKVRLWSLTQYRRIVYVDADVLAYRPLDELFALPDEVTFAAPVHPSRDFLGSELNIGIMSLRPDLQVYRAMVSFMADAAVRIKTGVRSVDQMLQHSFFARHFVWMGFPRWDPGSGHFRSCSDQLPSLHPGVDELGGDRPRKGGPDSGFSGSLGTICILPPRYDFGVSYPQLVAGMDGPEFQDELAVQFTQPGEERQPGGSWHRALRARILHWKGGRRKPWMHWFSIAKTAFDNLWWEAHAELCSSVEEARRA</sequence>
<dbReference type="Gene3D" id="3.90.550.10">
    <property type="entry name" value="Spore Coat Polysaccharide Biosynthesis Protein SpsA, Chain A"/>
    <property type="match status" value="1"/>
</dbReference>
<dbReference type="PANTHER" id="PTHR11183">
    <property type="entry name" value="GLYCOGENIN SUBFAMILY MEMBER"/>
    <property type="match status" value="1"/>
</dbReference>
<organism evidence="2 3">
    <name type="scientific">Polarella glacialis</name>
    <name type="common">Dinoflagellate</name>
    <dbReference type="NCBI Taxonomy" id="89957"/>
    <lineage>
        <taxon>Eukaryota</taxon>
        <taxon>Sar</taxon>
        <taxon>Alveolata</taxon>
        <taxon>Dinophyceae</taxon>
        <taxon>Suessiales</taxon>
        <taxon>Suessiaceae</taxon>
        <taxon>Polarella</taxon>
    </lineage>
</organism>
<dbReference type="SUPFAM" id="SSF53448">
    <property type="entry name" value="Nucleotide-diphospho-sugar transferases"/>
    <property type="match status" value="1"/>
</dbReference>
<dbReference type="AlphaFoldDB" id="A0A813INA4"/>
<evidence type="ECO:0000256" key="1">
    <source>
        <dbReference type="SAM" id="MobiDB-lite"/>
    </source>
</evidence>
<reference evidence="2" key="1">
    <citation type="submission" date="2021-02" db="EMBL/GenBank/DDBJ databases">
        <authorList>
            <person name="Dougan E. K."/>
            <person name="Rhodes N."/>
            <person name="Thang M."/>
            <person name="Chan C."/>
        </authorList>
    </citation>
    <scope>NUCLEOTIDE SEQUENCE</scope>
</reference>
<feature type="non-terminal residue" evidence="2">
    <location>
        <position position="1"/>
    </location>
</feature>